<comment type="caution">
    <text evidence="1">The sequence shown here is derived from an EMBL/GenBank/DDBJ whole genome shotgun (WGS) entry which is preliminary data.</text>
</comment>
<protein>
    <submittedName>
        <fullName evidence="1">Uncharacterized protein</fullName>
    </submittedName>
</protein>
<accession>A0A0L0UJ05</accession>
<dbReference type="AlphaFoldDB" id="A0A0L0UJ05"/>
<name>A0A0L0UJ05_9BASI</name>
<evidence type="ECO:0000313" key="2">
    <source>
        <dbReference type="Proteomes" id="UP000054564"/>
    </source>
</evidence>
<proteinExistence type="predicted"/>
<gene>
    <name evidence="1" type="ORF">PSTG_19932</name>
</gene>
<dbReference type="Proteomes" id="UP000054564">
    <property type="component" value="Unassembled WGS sequence"/>
</dbReference>
<keyword evidence="2" id="KW-1185">Reference proteome</keyword>
<reference evidence="2" key="1">
    <citation type="submission" date="2014-03" db="EMBL/GenBank/DDBJ databases">
        <title>The Genome Sequence of Puccinia striiformis f. sp. tritici PST-78.</title>
        <authorList>
            <consortium name="The Broad Institute Genome Sequencing Platform"/>
            <person name="Cuomo C."/>
            <person name="Hulbert S."/>
            <person name="Chen X."/>
            <person name="Walker B."/>
            <person name="Young S.K."/>
            <person name="Zeng Q."/>
            <person name="Gargeya S."/>
            <person name="Fitzgerald M."/>
            <person name="Haas B."/>
            <person name="Abouelleil A."/>
            <person name="Alvarado L."/>
            <person name="Arachchi H.M."/>
            <person name="Berlin A.M."/>
            <person name="Chapman S.B."/>
            <person name="Goldberg J."/>
            <person name="Griggs A."/>
            <person name="Gujja S."/>
            <person name="Hansen M."/>
            <person name="Howarth C."/>
            <person name="Imamovic A."/>
            <person name="Larimer J."/>
            <person name="McCowan C."/>
            <person name="Montmayeur A."/>
            <person name="Murphy C."/>
            <person name="Neiman D."/>
            <person name="Pearson M."/>
            <person name="Priest M."/>
            <person name="Roberts A."/>
            <person name="Saif S."/>
            <person name="Shea T."/>
            <person name="Sisk P."/>
            <person name="Sykes S."/>
            <person name="Wortman J."/>
            <person name="Nusbaum C."/>
            <person name="Birren B."/>
        </authorList>
    </citation>
    <scope>NUCLEOTIDE SEQUENCE [LARGE SCALE GENOMIC DNA]</scope>
    <source>
        <strain evidence="2">race PST-78</strain>
    </source>
</reference>
<sequence>MGNDNDVPESSLNPRPAFNFNDFPGSRLPAFTFDDASSCVIVTNTPLADDDDEDLDDFEYSGFGSPRMAPCHQICESGRCRFQHHHHRPHSPIGPTSPARFRLVAAFALRRSRT</sequence>
<dbReference type="EMBL" id="AJIL01008486">
    <property type="protein sequence ID" value="KNE86704.1"/>
    <property type="molecule type" value="Genomic_DNA"/>
</dbReference>
<feature type="non-terminal residue" evidence="1">
    <location>
        <position position="114"/>
    </location>
</feature>
<organism evidence="1 2">
    <name type="scientific">Puccinia striiformis f. sp. tritici PST-78</name>
    <dbReference type="NCBI Taxonomy" id="1165861"/>
    <lineage>
        <taxon>Eukaryota</taxon>
        <taxon>Fungi</taxon>
        <taxon>Dikarya</taxon>
        <taxon>Basidiomycota</taxon>
        <taxon>Pucciniomycotina</taxon>
        <taxon>Pucciniomycetes</taxon>
        <taxon>Pucciniales</taxon>
        <taxon>Pucciniaceae</taxon>
        <taxon>Puccinia</taxon>
    </lineage>
</organism>
<evidence type="ECO:0000313" key="1">
    <source>
        <dbReference type="EMBL" id="KNE86704.1"/>
    </source>
</evidence>